<reference evidence="4" key="1">
    <citation type="submission" date="2023-07" db="EMBL/GenBank/DDBJ databases">
        <title>Chromosome-level genome assembly of Artemia franciscana.</title>
        <authorList>
            <person name="Jo E."/>
        </authorList>
    </citation>
    <scope>NUCLEOTIDE SEQUENCE</scope>
    <source>
        <tissue evidence="4">Whole body</tissue>
    </source>
</reference>
<proteinExistence type="predicted"/>
<sequence>MELFLQCLLVVAIGAGVKGHGRLIDPPSRSSAWRYGFGTPNNFNDHEIYCGGFSRQHSKNRGKCGPCGDAWDLPVPRPNEGGGKYGTGTVVRTYQKGSEVEFGIELTANHHGHFEFRICQTENPREPETNECFDKHVLKRADGEGEKWQPGPGSNVVFKPTFRLPEDLTCLNCVLQWRYIAGNNWGMCPDGTGKVGCGTQEEFRACADITITDDGLPDNTTTTIAPTPKPSTRVPLTGRPRPPYVPPPRRTKTPPTTTTTMATTTENLTTSELPVTTPSNPGTRPFLQRFNIIGVLRFVGRIIRTLGYSFFG</sequence>
<dbReference type="Pfam" id="PF03067">
    <property type="entry name" value="LPMO_10"/>
    <property type="match status" value="1"/>
</dbReference>
<feature type="chain" id="PRO_5041732816" description="Chitin-binding type-4 domain-containing protein" evidence="2">
    <location>
        <begin position="20"/>
        <end position="312"/>
    </location>
</feature>
<evidence type="ECO:0000313" key="4">
    <source>
        <dbReference type="EMBL" id="KAK2708986.1"/>
    </source>
</evidence>
<accession>A0AA88L161</accession>
<dbReference type="EMBL" id="JAVRJZ010000018">
    <property type="protein sequence ID" value="KAK2708986.1"/>
    <property type="molecule type" value="Genomic_DNA"/>
</dbReference>
<keyword evidence="2" id="KW-0732">Signal</keyword>
<gene>
    <name evidence="4" type="ORF">QYM36_014572</name>
</gene>
<dbReference type="AlphaFoldDB" id="A0AA88L161"/>
<evidence type="ECO:0000259" key="3">
    <source>
        <dbReference type="Pfam" id="PF03067"/>
    </source>
</evidence>
<name>A0AA88L161_ARTSF</name>
<feature type="region of interest" description="Disordered" evidence="1">
    <location>
        <begin position="217"/>
        <end position="260"/>
    </location>
</feature>
<evidence type="ECO:0000256" key="2">
    <source>
        <dbReference type="SAM" id="SignalP"/>
    </source>
</evidence>
<organism evidence="4 5">
    <name type="scientific">Artemia franciscana</name>
    <name type="common">Brine shrimp</name>
    <name type="synonym">Artemia sanfranciscana</name>
    <dbReference type="NCBI Taxonomy" id="6661"/>
    <lineage>
        <taxon>Eukaryota</taxon>
        <taxon>Metazoa</taxon>
        <taxon>Ecdysozoa</taxon>
        <taxon>Arthropoda</taxon>
        <taxon>Crustacea</taxon>
        <taxon>Branchiopoda</taxon>
        <taxon>Anostraca</taxon>
        <taxon>Artemiidae</taxon>
        <taxon>Artemia</taxon>
    </lineage>
</organism>
<keyword evidence="5" id="KW-1185">Reference proteome</keyword>
<comment type="caution">
    <text evidence="4">The sequence shown here is derived from an EMBL/GenBank/DDBJ whole genome shotgun (WGS) entry which is preliminary data.</text>
</comment>
<evidence type="ECO:0000313" key="5">
    <source>
        <dbReference type="Proteomes" id="UP001187531"/>
    </source>
</evidence>
<protein>
    <recommendedName>
        <fullName evidence="3">Chitin-binding type-4 domain-containing protein</fullName>
    </recommendedName>
</protein>
<feature type="signal peptide" evidence="2">
    <location>
        <begin position="1"/>
        <end position="19"/>
    </location>
</feature>
<dbReference type="InterPro" id="IPR004302">
    <property type="entry name" value="Cellulose/chitin-bd_N"/>
</dbReference>
<evidence type="ECO:0000256" key="1">
    <source>
        <dbReference type="SAM" id="MobiDB-lite"/>
    </source>
</evidence>
<dbReference type="Proteomes" id="UP001187531">
    <property type="component" value="Unassembled WGS sequence"/>
</dbReference>
<feature type="domain" description="Chitin-binding type-4" evidence="3">
    <location>
        <begin position="20"/>
        <end position="209"/>
    </location>
</feature>